<evidence type="ECO:0000313" key="3">
    <source>
        <dbReference type="EMBL" id="CAI9270423.1"/>
    </source>
</evidence>
<feature type="region of interest" description="Disordered" evidence="2">
    <location>
        <begin position="53"/>
        <end position="78"/>
    </location>
</feature>
<evidence type="ECO:0000313" key="4">
    <source>
        <dbReference type="Proteomes" id="UP001177003"/>
    </source>
</evidence>
<proteinExistence type="predicted"/>
<evidence type="ECO:0000256" key="2">
    <source>
        <dbReference type="SAM" id="MobiDB-lite"/>
    </source>
</evidence>
<keyword evidence="1" id="KW-0175">Coiled coil</keyword>
<feature type="compositionally biased region" description="Low complexity" evidence="2">
    <location>
        <begin position="53"/>
        <end position="77"/>
    </location>
</feature>
<reference evidence="3" key="1">
    <citation type="submission" date="2023-04" db="EMBL/GenBank/DDBJ databases">
        <authorList>
            <person name="Vijverberg K."/>
            <person name="Xiong W."/>
            <person name="Schranz E."/>
        </authorList>
    </citation>
    <scope>NUCLEOTIDE SEQUENCE</scope>
</reference>
<dbReference type="AlphaFoldDB" id="A0AA35YEC3"/>
<name>A0AA35YEC3_LACSI</name>
<organism evidence="3 4">
    <name type="scientific">Lactuca saligna</name>
    <name type="common">Willowleaf lettuce</name>
    <dbReference type="NCBI Taxonomy" id="75948"/>
    <lineage>
        <taxon>Eukaryota</taxon>
        <taxon>Viridiplantae</taxon>
        <taxon>Streptophyta</taxon>
        <taxon>Embryophyta</taxon>
        <taxon>Tracheophyta</taxon>
        <taxon>Spermatophyta</taxon>
        <taxon>Magnoliopsida</taxon>
        <taxon>eudicotyledons</taxon>
        <taxon>Gunneridae</taxon>
        <taxon>Pentapetalae</taxon>
        <taxon>asterids</taxon>
        <taxon>campanulids</taxon>
        <taxon>Asterales</taxon>
        <taxon>Asteraceae</taxon>
        <taxon>Cichorioideae</taxon>
        <taxon>Cichorieae</taxon>
        <taxon>Lactucinae</taxon>
        <taxon>Lactuca</taxon>
    </lineage>
</organism>
<protein>
    <submittedName>
        <fullName evidence="3">Uncharacterized protein</fullName>
    </submittedName>
</protein>
<gene>
    <name evidence="3" type="ORF">LSALG_LOCUS10735</name>
</gene>
<evidence type="ECO:0000256" key="1">
    <source>
        <dbReference type="SAM" id="Coils"/>
    </source>
</evidence>
<dbReference type="EMBL" id="OX465078">
    <property type="protein sequence ID" value="CAI9270423.1"/>
    <property type="molecule type" value="Genomic_DNA"/>
</dbReference>
<sequence>MNVDMGETVGDDRNDSFSDLDLSGFDHDDIDVSLARSENVVSHENLDSIFNNVDDVVPPTTETTKSSETFETETPTSGKMVTASIHMEIVIGCSPPVSVSPTTEPFASVFTLESDQPPSKRERRDVRQSELIASLIRGFPSPPVTAATTRLTTTKMFPTSLSSAFNVGGPSVPPGFTIPRYNRDDASERLALHMAEEQLLTPNPLGKAISIEEGGYRGDNLTLSGLQKEISVLSQKNIELDIQVTELRAENAKLTSQVSELQFDKSSLRVKVAELTKDKKLKSKQISDLQDHFNLLTSRYFELKKYLEEDLGDKYQTSVEERRINLHVQAFPVDLPVGQSSGTASCGNDAPPLAPHSCLELPS</sequence>
<dbReference type="Proteomes" id="UP001177003">
    <property type="component" value="Chromosome 2"/>
</dbReference>
<keyword evidence="4" id="KW-1185">Reference proteome</keyword>
<feature type="coiled-coil region" evidence="1">
    <location>
        <begin position="237"/>
        <end position="264"/>
    </location>
</feature>
<accession>A0AA35YEC3</accession>